<proteinExistence type="predicted"/>
<sequence length="139" mass="15903">MNQITIAAPDRNPTKRSWEEIYDTLAKVTYPGFEFLLVNVGAAKPEDDTAFLQIRCPEGTDTMTGAPMDWKGRKWQMSRWMTDTEIVQTAWAAVERALMHEAAELFRFKDQPIFDRHFNVHMLAELRAGGDAVVLDDRA</sequence>
<evidence type="ECO:0000313" key="2">
    <source>
        <dbReference type="Proteomes" id="UP001057427"/>
    </source>
</evidence>
<organism evidence="1 2">
    <name type="scientific">Brevundimonas phage vB_BgoS-Bajun</name>
    <dbReference type="NCBI Taxonomy" id="2948594"/>
    <lineage>
        <taxon>Viruses</taxon>
        <taxon>Duplodnaviria</taxon>
        <taxon>Heunggongvirae</taxon>
        <taxon>Uroviricota</taxon>
        <taxon>Caudoviricetes</taxon>
        <taxon>Dolichocephalovirinae</taxon>
    </lineage>
</organism>
<protein>
    <submittedName>
        <fullName evidence="1">Uncharacterized protein</fullName>
    </submittedName>
</protein>
<accession>A0A9E7SRW5</accession>
<name>A0A9E7SRW5_9CAUD</name>
<reference evidence="1" key="1">
    <citation type="submission" date="2022-05" db="EMBL/GenBank/DDBJ databases">
        <authorList>
            <person name="Friedrich I."/>
            <person name="Poehlein A."/>
            <person name="Schneider D."/>
            <person name="Hertel R."/>
            <person name="Daniel R."/>
        </authorList>
    </citation>
    <scope>NUCLEOTIDE SEQUENCE</scope>
</reference>
<gene>
    <name evidence="1" type="ORF">BAJUN_00440</name>
</gene>
<dbReference type="Proteomes" id="UP001057427">
    <property type="component" value="Segment"/>
</dbReference>
<dbReference type="EMBL" id="ON529858">
    <property type="protein sequence ID" value="UTC29674.1"/>
    <property type="molecule type" value="Genomic_DNA"/>
</dbReference>
<evidence type="ECO:0000313" key="1">
    <source>
        <dbReference type="EMBL" id="UTC29674.1"/>
    </source>
</evidence>
<keyword evidence="2" id="KW-1185">Reference proteome</keyword>